<accession>A0A7W7ZQJ8</accession>
<dbReference type="RefSeq" id="WP_184255481.1">
    <property type="nucleotide sequence ID" value="NZ_JACHIO010000008.1"/>
</dbReference>
<sequence length="133" mass="14506">MSLFDKFLQAIKSLLPAALTAQQLRLLSQLDTHQIYVENVRSLLGVSHREAVNILETAVRQGVFTKKIGVMCPDGHVAAEAESEDGLPPVIHCSSEDAEGFPEELELPTQTLKKVVFYSLDESSESASYGSTS</sequence>
<name>A0A7W7ZQJ8_9BACT</name>
<organism evidence="1 2">
    <name type="scientific">Granulicella mallensis</name>
    <dbReference type="NCBI Taxonomy" id="940614"/>
    <lineage>
        <taxon>Bacteria</taxon>
        <taxon>Pseudomonadati</taxon>
        <taxon>Acidobacteriota</taxon>
        <taxon>Terriglobia</taxon>
        <taxon>Terriglobales</taxon>
        <taxon>Acidobacteriaceae</taxon>
        <taxon>Granulicella</taxon>
    </lineage>
</organism>
<dbReference type="AlphaFoldDB" id="A0A7W7ZQJ8"/>
<proteinExistence type="predicted"/>
<evidence type="ECO:0000313" key="1">
    <source>
        <dbReference type="EMBL" id="MBB5063944.1"/>
    </source>
</evidence>
<evidence type="ECO:0000313" key="2">
    <source>
        <dbReference type="Proteomes" id="UP000584867"/>
    </source>
</evidence>
<reference evidence="1 2" key="1">
    <citation type="submission" date="2020-08" db="EMBL/GenBank/DDBJ databases">
        <title>Genomic Encyclopedia of Type Strains, Phase IV (KMG-V): Genome sequencing to study the core and pangenomes of soil and plant-associated prokaryotes.</title>
        <authorList>
            <person name="Whitman W."/>
        </authorList>
    </citation>
    <scope>NUCLEOTIDE SEQUENCE [LARGE SCALE GENOMIC DNA]</scope>
    <source>
        <strain evidence="1 2">X5P3</strain>
    </source>
</reference>
<dbReference type="Proteomes" id="UP000584867">
    <property type="component" value="Unassembled WGS sequence"/>
</dbReference>
<protein>
    <submittedName>
        <fullName evidence="1">Uncharacterized protein</fullName>
    </submittedName>
</protein>
<gene>
    <name evidence="1" type="ORF">HDF15_002292</name>
</gene>
<comment type="caution">
    <text evidence="1">The sequence shown here is derived from an EMBL/GenBank/DDBJ whole genome shotgun (WGS) entry which is preliminary data.</text>
</comment>
<dbReference type="EMBL" id="JACHIO010000008">
    <property type="protein sequence ID" value="MBB5063944.1"/>
    <property type="molecule type" value="Genomic_DNA"/>
</dbReference>